<dbReference type="SUPFAM" id="SSF47473">
    <property type="entry name" value="EF-hand"/>
    <property type="match status" value="1"/>
</dbReference>
<dbReference type="InterPro" id="IPR011992">
    <property type="entry name" value="EF-hand-dom_pair"/>
</dbReference>
<dbReference type="OMA" id="NSKHHPK"/>
<reference evidence="5 6" key="1">
    <citation type="journal article" date="2011" name="Proc. Natl. Acad. Sci. U.S.A.">
        <title>Niche of harmful alga Aureococcus anophagefferens revealed through ecogenomics.</title>
        <authorList>
            <person name="Gobler C.J."/>
            <person name="Berry D.L."/>
            <person name="Dyhrman S.T."/>
            <person name="Wilhelm S.W."/>
            <person name="Salamov A."/>
            <person name="Lobanov A.V."/>
            <person name="Zhang Y."/>
            <person name="Collier J.L."/>
            <person name="Wurch L.L."/>
            <person name="Kustka A.B."/>
            <person name="Dill B.D."/>
            <person name="Shah M."/>
            <person name="VerBerkmoes N.C."/>
            <person name="Kuo A."/>
            <person name="Terry A."/>
            <person name="Pangilinan J."/>
            <person name="Lindquist E.A."/>
            <person name="Lucas S."/>
            <person name="Paulsen I.T."/>
            <person name="Hattenrath-Lehmann T.K."/>
            <person name="Talmage S.C."/>
            <person name="Walker E.A."/>
            <person name="Koch F."/>
            <person name="Burson A.M."/>
            <person name="Marcoval M.A."/>
            <person name="Tang Y.Z."/>
            <person name="Lecleir G.R."/>
            <person name="Coyne K.J."/>
            <person name="Berg G.M."/>
            <person name="Bertrand E.M."/>
            <person name="Saito M.A."/>
            <person name="Gladyshev V.N."/>
            <person name="Grigoriev I.V."/>
        </authorList>
    </citation>
    <scope>NUCLEOTIDE SEQUENCE [LARGE SCALE GENOMIC DNA]</scope>
    <source>
        <strain evidence="6">CCMP 1984</strain>
    </source>
</reference>
<dbReference type="Proteomes" id="UP000002729">
    <property type="component" value="Unassembled WGS sequence"/>
</dbReference>
<dbReference type="SMART" id="SM00054">
    <property type="entry name" value="EFh"/>
    <property type="match status" value="3"/>
</dbReference>
<dbReference type="Gene3D" id="1.10.238.10">
    <property type="entry name" value="EF-hand"/>
    <property type="match status" value="2"/>
</dbReference>
<evidence type="ECO:0000313" key="5">
    <source>
        <dbReference type="EMBL" id="EGB12717.1"/>
    </source>
</evidence>
<dbReference type="AlphaFoldDB" id="F0XW52"/>
<evidence type="ECO:0000259" key="4">
    <source>
        <dbReference type="PROSITE" id="PS50222"/>
    </source>
</evidence>
<dbReference type="InterPro" id="IPR002048">
    <property type="entry name" value="EF_hand_dom"/>
</dbReference>
<feature type="domain" description="EF-hand" evidence="4">
    <location>
        <begin position="83"/>
        <end position="118"/>
    </location>
</feature>
<protein>
    <recommendedName>
        <fullName evidence="4">EF-hand domain-containing protein</fullName>
    </recommendedName>
</protein>
<dbReference type="OrthoDB" id="444540at2759"/>
<feature type="domain" description="EF-hand" evidence="4">
    <location>
        <begin position="47"/>
        <end position="82"/>
    </location>
</feature>
<accession>F0XW52</accession>
<sequence length="261" mass="28499">LRTQLAAHGARGIVGLARKFRIVDDDGSKSINSLEFHKALKELGMALATDDVDALFALFDGDANGAISYDEFLLAVRGPMASRRVGLVDKAFGVLDRDKSGVVDVEDLVDAFDTSQHPEVIAGAKSSNEVLQEFLDTFEVGGEKDGKVTRGEFHNYYANVSASVDDDDYFELMIRNAWHIPGGEGWCANSANLHVLVTHQDGHQSVQMIEDDLGLDFTDTPHVLRKLQAQGIDAIDVRLYGAAGATKPKKNNTFRTTFTIE</sequence>
<proteinExistence type="predicted"/>
<dbReference type="Pfam" id="PF13499">
    <property type="entry name" value="EF-hand_7"/>
    <property type="match status" value="1"/>
</dbReference>
<evidence type="ECO:0000256" key="1">
    <source>
        <dbReference type="ARBA" id="ARBA00022723"/>
    </source>
</evidence>
<dbReference type="InterPro" id="IPR018247">
    <property type="entry name" value="EF_Hand_1_Ca_BS"/>
</dbReference>
<dbReference type="InterPro" id="IPR051581">
    <property type="entry name" value="Ca-bind"/>
</dbReference>
<dbReference type="KEGG" id="aaf:AURANDRAFT_18923"/>
<dbReference type="GeneID" id="20219059"/>
<feature type="domain" description="EF-hand" evidence="4">
    <location>
        <begin position="11"/>
        <end position="46"/>
    </location>
</feature>
<dbReference type="InParanoid" id="F0XW52"/>
<keyword evidence="2" id="KW-0677">Repeat</keyword>
<keyword evidence="6" id="KW-1185">Reference proteome</keyword>
<dbReference type="Pfam" id="PF13202">
    <property type="entry name" value="EF-hand_5"/>
    <property type="match status" value="1"/>
</dbReference>
<dbReference type="GO" id="GO:0005509">
    <property type="term" value="F:calcium ion binding"/>
    <property type="evidence" value="ECO:0007669"/>
    <property type="project" value="InterPro"/>
</dbReference>
<dbReference type="PROSITE" id="PS50222">
    <property type="entry name" value="EF_HAND_2"/>
    <property type="match status" value="3"/>
</dbReference>
<dbReference type="PROSITE" id="PS00018">
    <property type="entry name" value="EF_HAND_1"/>
    <property type="match status" value="3"/>
</dbReference>
<evidence type="ECO:0000256" key="2">
    <source>
        <dbReference type="ARBA" id="ARBA00022737"/>
    </source>
</evidence>
<dbReference type="RefSeq" id="XP_009032368.1">
    <property type="nucleotide sequence ID" value="XM_009034120.1"/>
</dbReference>
<evidence type="ECO:0000313" key="6">
    <source>
        <dbReference type="Proteomes" id="UP000002729"/>
    </source>
</evidence>
<dbReference type="CDD" id="cd00051">
    <property type="entry name" value="EFh"/>
    <property type="match status" value="2"/>
</dbReference>
<name>F0XW52_AURAN</name>
<organism evidence="6">
    <name type="scientific">Aureococcus anophagefferens</name>
    <name type="common">Harmful bloom alga</name>
    <dbReference type="NCBI Taxonomy" id="44056"/>
    <lineage>
        <taxon>Eukaryota</taxon>
        <taxon>Sar</taxon>
        <taxon>Stramenopiles</taxon>
        <taxon>Ochrophyta</taxon>
        <taxon>Pelagophyceae</taxon>
        <taxon>Pelagomonadales</taxon>
        <taxon>Pelagomonadaceae</taxon>
        <taxon>Aureococcus</taxon>
    </lineage>
</organism>
<gene>
    <name evidence="5" type="ORF">AURANDRAFT_18923</name>
</gene>
<feature type="non-terminal residue" evidence="5">
    <location>
        <position position="1"/>
    </location>
</feature>
<dbReference type="PANTHER" id="PTHR34524">
    <property type="entry name" value="CALCYPHOSIN"/>
    <property type="match status" value="1"/>
</dbReference>
<keyword evidence="1" id="KW-0479">Metal-binding</keyword>
<dbReference type="eggNOG" id="KOG0032">
    <property type="taxonomic scope" value="Eukaryota"/>
</dbReference>
<dbReference type="PANTHER" id="PTHR34524:SF6">
    <property type="entry name" value="CALCYPHOSINE LIKE"/>
    <property type="match status" value="1"/>
</dbReference>
<evidence type="ECO:0000256" key="3">
    <source>
        <dbReference type="ARBA" id="ARBA00022837"/>
    </source>
</evidence>
<dbReference type="EMBL" id="GL833120">
    <property type="protein sequence ID" value="EGB12717.1"/>
    <property type="molecule type" value="Genomic_DNA"/>
</dbReference>
<keyword evidence="3" id="KW-0106">Calcium</keyword>